<dbReference type="InterPro" id="IPR036465">
    <property type="entry name" value="vWFA_dom_sf"/>
</dbReference>
<evidence type="ECO:0000256" key="1">
    <source>
        <dbReference type="SAM" id="SignalP"/>
    </source>
</evidence>
<dbReference type="EMBL" id="SOBK01000010">
    <property type="protein sequence ID" value="TDT87020.1"/>
    <property type="molecule type" value="Genomic_DNA"/>
</dbReference>
<evidence type="ECO:0000313" key="3">
    <source>
        <dbReference type="EMBL" id="AMK10014.1"/>
    </source>
</evidence>
<dbReference type="Gene3D" id="3.40.50.410">
    <property type="entry name" value="von Willebrand factor, type A domain"/>
    <property type="match status" value="2"/>
</dbReference>
<feature type="chain" id="PRO_5044548097" evidence="1">
    <location>
        <begin position="35"/>
        <end position="2040"/>
    </location>
</feature>
<evidence type="ECO:0000313" key="6">
    <source>
        <dbReference type="Proteomes" id="UP000295506"/>
    </source>
</evidence>
<dbReference type="EMBL" id="CP014206">
    <property type="protein sequence ID" value="AMK10014.1"/>
    <property type="molecule type" value="Genomic_DNA"/>
</dbReference>
<dbReference type="SUPFAM" id="SSF53300">
    <property type="entry name" value="vWA-like"/>
    <property type="match status" value="2"/>
</dbReference>
<name>A0A126QJ51_9BACT</name>
<dbReference type="Proteomes" id="UP000295506">
    <property type="component" value="Unassembled WGS sequence"/>
</dbReference>
<dbReference type="CDD" id="cd00198">
    <property type="entry name" value="vWFA"/>
    <property type="match status" value="2"/>
</dbReference>
<keyword evidence="1" id="KW-0732">Signal</keyword>
<dbReference type="RefSeq" id="WP_066799694.1">
    <property type="nucleotide sequence ID" value="NZ_CP014206.1"/>
</dbReference>
<evidence type="ECO:0000313" key="4">
    <source>
        <dbReference type="EMBL" id="TDT87020.1"/>
    </source>
</evidence>
<sequence length="2040" mass="219908">MSRNAVRPCPSPTMSPCVLLAVAVLAFLSVPALADGPVFDPLAGREPSSFSENTETEVAIPAGGGVRTREIQGDTWYYTGSLDETPALVEALKTFAGSGGVETLRFDETGALLRRDAGDGTVWWCRARFDNGMDLAVIRTLRMDPGKPLAFAMGGDGRSEVRFFMDNPGGRYRTLSVNLPSGEFTLEAEEVIRAGAYRRELRSKWEMDAGRSTRFAVDALPQEAGICLFTLSTNADTEATEVTLTLNEHPYPVPKVEMGEKLGALRIRNVPYGLARIRTDSRYGMVRALHPEFPDGTGFENGDVTPEGDAYFLMPAGLWQVEVLPTSLKTANAVRARFVPVHAGRETVLEWPLAMTSVFGSEGGNGLVLNSVQPRGDTVAATFSLYGPDAEGMVPTPETLAVKEGGGAAKVLSVRRTKVPLDIVLLVDSSGSMKGQMHNALAATRTFIEGLPGDARVTLVDFDTKAKVLPGGDKAAALKGLATIKANGATCLNDAVILGLQKLAGADRPALLLFTDGFDANHNDTGPGSQATKDEVLEAVNAGGVPVFTIGFGKGHDVNTLDRLASLSGGRYYPASDPEALSKAFAVINANIANTFTAEYKRPAGGRPSDVPVVTCMVDVSGSMNMTPDYDGCDYRIDKVKAILHDFFTALPDEILTQGMTFSDENFIDQVTTANMGEMMAAMNDMYADGGTDIAGAVAAALETQRAIPSTRRYLLFVTDAALAVEGDDRVRFETTLAKLRDEGVSCLWVGIGGLDDAPFRRAAELSGGAFVMTEDPDRLAETFAEMAAEIRKPVERSGDVRTMIELTVRHREPSGRNLTFAGADQAPLPPVKADGAIEVPASVTHTAAKLKERYDPDVSALLTGDSMPVRDARITKRIPIRVTGGNRAARFTVESAWFLNRIRGLNAPDRYRFLALAVDVENVLPKQKVVVYPDGANHPAAWVGNDKATRGTVVERVPTYLIPDLKRHLFLRWNNEVMTPVSPATWLAQTPLMLPEESAVAVEPGQKVRGTAIFLVPDGNMRQLSLHYYDTNYGHAEIPLVGAMPTGADRLSELPAKPPARLSDAFSLAVREVRDAERAGSVDAGDGCVFRIVEADFVSNVQALLDVKPAERFSLRLRTGEGELPVRLHEATALLPMGFYTPTLLSPGSGNRVRFAFRVPRAMADEAGLGELVADVKGGGVVIPLDDRAAKAPTVKVPGDALKGDGVRLTVNRVAALPERGNVYVADLTLFDDRDGRATQLAGGFILKRKGFEPGPGFEPPPLDWTRSKGLAGFASGNAIVPAGTMTPAPETEDLIFGITDQTVIPDGGSLRGLILFSLPHDDNDPARWELTSPLFPDLKREIESDHYDGERLLVRRLDVELPFGGSAMEEFNLAVAELARERAARRYEKPGHVAPRQTDLDGGAPPARNVPVPEITDPATASFAELKTLAELKKRLGTVRCLPADLGGWNHLFAPEAVLVQNWGSQADFARMAELILARQGVRARRVTVDLTDKGRARLAELARLERTDVYSLPALEYRDEPGNLHVLVCPFMEDASRLPGLIRRVNADEASPDPMTASVSVFLLARPVQAGRARAGRELSDALSGESDAGAPEEIHLLTANPSLPELSRGAADLGYTVAGYGNGPVIKAVFDGEGGRVVGSDGIDTGDYEIVGERLRITLNSKTLVVDRDVAEGESVTDRYHCLGLNLPDMDMDAARALDKTLKEVHGKADAPDNLSALRWYGRNLIYRFVCAQSEYERDLARTLALTVGRATEPRCIVATVSRTGPEGKVRTSLDLRRAANQVQPAPGTRPEAVRGFNIMTGLFASQLEAKVLPEGGMGFYQLLPHYPEGTNFLWLTPDARYAMGEELQKAVPERVFRLLSESRAVVLFPDRPADVGGRPRWAWLEVDPDSYRTIAVLDTGERGGMVERVFSDLWKQGLDYVTGGLVGISSSIWSVSAFSLVLDDYKEIMKEARKFALGLADNFSASVKVGDFEFKGKVGSPAIETGYTGTGAGAVGAAKSAKGWYDKIKEPKIDLGGFEGGFKDGVNFYFSRAGG</sequence>
<dbReference type="Pfam" id="PF13519">
    <property type="entry name" value="VWA_2"/>
    <property type="match status" value="1"/>
</dbReference>
<dbReference type="KEGG" id="dej:AWY79_02230"/>
<evidence type="ECO:0000313" key="5">
    <source>
        <dbReference type="Proteomes" id="UP000055611"/>
    </source>
</evidence>
<keyword evidence="5" id="KW-1185">Reference proteome</keyword>
<feature type="domain" description="VWFA" evidence="2">
    <location>
        <begin position="613"/>
        <end position="787"/>
    </location>
</feature>
<dbReference type="PROSITE" id="PS50234">
    <property type="entry name" value="VWFA"/>
    <property type="match status" value="2"/>
</dbReference>
<feature type="domain" description="VWFA" evidence="2">
    <location>
        <begin position="422"/>
        <end position="588"/>
    </location>
</feature>
<dbReference type="PANTHER" id="PTHR45737:SF6">
    <property type="entry name" value="VON WILLEBRAND FACTOR A DOMAIN-CONTAINING PROTEIN 5A"/>
    <property type="match status" value="1"/>
</dbReference>
<accession>A0A126QJ51</accession>
<dbReference type="OrthoDB" id="2480790at2"/>
<reference evidence="3 5" key="1">
    <citation type="journal article" date="2016" name="Front. Microbiol.">
        <title>Genome Sequence of the Piezophilic, Mesophilic Sulfate-Reducing Bacterium Desulfovibrio indicus J2T.</title>
        <authorList>
            <person name="Cao J."/>
            <person name="Maignien L."/>
            <person name="Shao Z."/>
            <person name="Alain K."/>
            <person name="Jebbar M."/>
        </authorList>
    </citation>
    <scope>NUCLEOTIDE SEQUENCE [LARGE SCALE GENOMIC DNA]</scope>
    <source>
        <strain evidence="3 5">J2</strain>
    </source>
</reference>
<dbReference type="PANTHER" id="PTHR45737">
    <property type="entry name" value="VON WILLEBRAND FACTOR A DOMAIN-CONTAINING PROTEIN 5A"/>
    <property type="match status" value="1"/>
</dbReference>
<dbReference type="InterPro" id="IPR002035">
    <property type="entry name" value="VWF_A"/>
</dbReference>
<dbReference type="SMART" id="SM00327">
    <property type="entry name" value="VWA"/>
    <property type="match status" value="2"/>
</dbReference>
<protein>
    <submittedName>
        <fullName evidence="4">Mg-chelatase subunit ChlD</fullName>
    </submittedName>
</protein>
<gene>
    <name evidence="3" type="ORF">AWY79_02230</name>
    <name evidence="4" type="ORF">EDC59_110101</name>
</gene>
<dbReference type="Proteomes" id="UP000055611">
    <property type="component" value="Chromosome"/>
</dbReference>
<reference evidence="4 6" key="2">
    <citation type="submission" date="2019-03" db="EMBL/GenBank/DDBJ databases">
        <title>Genomic Encyclopedia of Type Strains, Phase IV (KMG-IV): sequencing the most valuable type-strain genomes for metagenomic binning, comparative biology and taxonomic classification.</title>
        <authorList>
            <person name="Goeker M."/>
        </authorList>
    </citation>
    <scope>NUCLEOTIDE SEQUENCE [LARGE SCALE GENOMIC DNA]</scope>
    <source>
        <strain evidence="4 6">DSM 101483</strain>
    </source>
</reference>
<proteinExistence type="predicted"/>
<evidence type="ECO:0000259" key="2">
    <source>
        <dbReference type="PROSITE" id="PS50234"/>
    </source>
</evidence>
<dbReference type="Pfam" id="PF00092">
    <property type="entry name" value="VWA"/>
    <property type="match status" value="1"/>
</dbReference>
<organism evidence="4 6">
    <name type="scientific">Pseudodesulfovibrio indicus</name>
    <dbReference type="NCBI Taxonomy" id="1716143"/>
    <lineage>
        <taxon>Bacteria</taxon>
        <taxon>Pseudomonadati</taxon>
        <taxon>Thermodesulfobacteriota</taxon>
        <taxon>Desulfovibrionia</taxon>
        <taxon>Desulfovibrionales</taxon>
        <taxon>Desulfovibrionaceae</taxon>
    </lineage>
</organism>
<feature type="signal peptide" evidence="1">
    <location>
        <begin position="1"/>
        <end position="34"/>
    </location>
</feature>